<evidence type="ECO:0000313" key="2">
    <source>
        <dbReference type="Proteomes" id="UP001328107"/>
    </source>
</evidence>
<name>A0AAN5CIM7_9BILA</name>
<keyword evidence="2" id="KW-1185">Reference proteome</keyword>
<comment type="caution">
    <text evidence="1">The sequence shown here is derived from an EMBL/GenBank/DDBJ whole genome shotgun (WGS) entry which is preliminary data.</text>
</comment>
<proteinExistence type="predicted"/>
<dbReference type="Proteomes" id="UP001328107">
    <property type="component" value="Unassembled WGS sequence"/>
</dbReference>
<reference evidence="2" key="1">
    <citation type="submission" date="2022-10" db="EMBL/GenBank/DDBJ databases">
        <title>Genome assembly of Pristionchus species.</title>
        <authorList>
            <person name="Yoshida K."/>
            <person name="Sommer R.J."/>
        </authorList>
    </citation>
    <scope>NUCLEOTIDE SEQUENCE [LARGE SCALE GENOMIC DNA]</scope>
    <source>
        <strain evidence="2">RS5460</strain>
    </source>
</reference>
<sequence length="205" mass="22793">MISEYDAACQTANQIDDADLAVMNNLNTEDIERVVEELGLDAVPAHKLDHLQSFLEASNHTVRHSEPRSITRPSAPRRQLHSTYVMDENEESKSEYELNKFDPIVFEKNGEVKSEYVGWAAEKNTEQLVTAGNEVSLEGLKGESSTVTALVAGAQHSVDNISQFRAEGGVLDPYLQVNRERLFNLLLAYQSQTASQWNKNVTGLG</sequence>
<evidence type="ECO:0000313" key="1">
    <source>
        <dbReference type="EMBL" id="GMR45122.1"/>
    </source>
</evidence>
<accession>A0AAN5CIM7</accession>
<feature type="non-terminal residue" evidence="1">
    <location>
        <position position="205"/>
    </location>
</feature>
<organism evidence="1 2">
    <name type="scientific">Pristionchus mayeri</name>
    <dbReference type="NCBI Taxonomy" id="1317129"/>
    <lineage>
        <taxon>Eukaryota</taxon>
        <taxon>Metazoa</taxon>
        <taxon>Ecdysozoa</taxon>
        <taxon>Nematoda</taxon>
        <taxon>Chromadorea</taxon>
        <taxon>Rhabditida</taxon>
        <taxon>Rhabditina</taxon>
        <taxon>Diplogasteromorpha</taxon>
        <taxon>Diplogasteroidea</taxon>
        <taxon>Neodiplogasteridae</taxon>
        <taxon>Pristionchus</taxon>
    </lineage>
</organism>
<gene>
    <name evidence="1" type="ORF">PMAYCL1PPCAC_15317</name>
</gene>
<dbReference type="EMBL" id="BTRK01000004">
    <property type="protein sequence ID" value="GMR45122.1"/>
    <property type="molecule type" value="Genomic_DNA"/>
</dbReference>
<dbReference type="AlphaFoldDB" id="A0AAN5CIM7"/>
<protein>
    <submittedName>
        <fullName evidence="1">Uncharacterized protein</fullName>
    </submittedName>
</protein>